<dbReference type="AlphaFoldDB" id="A0A426XS91"/>
<dbReference type="PANTHER" id="PTHR33223">
    <property type="entry name" value="CCHC-TYPE DOMAIN-CONTAINING PROTEIN"/>
    <property type="match status" value="1"/>
</dbReference>
<feature type="region of interest" description="Disordered" evidence="2">
    <location>
        <begin position="85"/>
        <end position="107"/>
    </location>
</feature>
<sequence length="243" mass="26726">MVLPTPNHYWRLFNDSGLTPPDPGLTPPPPSLGPPIVIAEAFLGLAQQVRTLTGMIQAIVPYIPQPTQAPMHQRPDVPRLTLQQEVPQSWSTQGEHPGSGAPHHPSIEAMIENPNASVSQPTNRSRDVMCTPLEPDVVSSDSTNSVREQLRQLNQRLDEVQRDFVISKEEVGEITKGGSPYAPEILDKPIPSSFRLPTLEPYDGSTDPSEHVAAFRAQMALYDTSDVLMCHTFPTTLSEPARM</sequence>
<gene>
    <name evidence="3" type="ORF">B296_00053370</name>
</gene>
<proteinExistence type="predicted"/>
<accession>A0A426XS91</accession>
<evidence type="ECO:0000256" key="2">
    <source>
        <dbReference type="SAM" id="MobiDB-lite"/>
    </source>
</evidence>
<dbReference type="EMBL" id="AMZH03017966">
    <property type="protein sequence ID" value="RRT42265.1"/>
    <property type="molecule type" value="Genomic_DNA"/>
</dbReference>
<comment type="caution">
    <text evidence="3">The sequence shown here is derived from an EMBL/GenBank/DDBJ whole genome shotgun (WGS) entry which is preliminary data.</text>
</comment>
<organism evidence="3 4">
    <name type="scientific">Ensete ventricosum</name>
    <name type="common">Abyssinian banana</name>
    <name type="synonym">Musa ensete</name>
    <dbReference type="NCBI Taxonomy" id="4639"/>
    <lineage>
        <taxon>Eukaryota</taxon>
        <taxon>Viridiplantae</taxon>
        <taxon>Streptophyta</taxon>
        <taxon>Embryophyta</taxon>
        <taxon>Tracheophyta</taxon>
        <taxon>Spermatophyta</taxon>
        <taxon>Magnoliopsida</taxon>
        <taxon>Liliopsida</taxon>
        <taxon>Zingiberales</taxon>
        <taxon>Musaceae</taxon>
        <taxon>Ensete</taxon>
    </lineage>
</organism>
<feature type="coiled-coil region" evidence="1">
    <location>
        <begin position="143"/>
        <end position="170"/>
    </location>
</feature>
<reference evidence="3 4" key="1">
    <citation type="journal article" date="2014" name="Agronomy (Basel)">
        <title>A Draft Genome Sequence for Ensete ventricosum, the Drought-Tolerant Tree Against Hunger.</title>
        <authorList>
            <person name="Harrison J."/>
            <person name="Moore K.A."/>
            <person name="Paszkiewicz K."/>
            <person name="Jones T."/>
            <person name="Grant M."/>
            <person name="Ambacheew D."/>
            <person name="Muzemil S."/>
            <person name="Studholme D.J."/>
        </authorList>
    </citation>
    <scope>NUCLEOTIDE SEQUENCE [LARGE SCALE GENOMIC DNA]</scope>
</reference>
<protein>
    <submittedName>
        <fullName evidence="3">Uncharacterized protein</fullName>
    </submittedName>
</protein>
<dbReference type="PANTHER" id="PTHR33223:SF10">
    <property type="entry name" value="AMINOTRANSFERASE-LIKE PLANT MOBILE DOMAIN-CONTAINING PROTEIN"/>
    <property type="match status" value="1"/>
</dbReference>
<dbReference type="Proteomes" id="UP000287651">
    <property type="component" value="Unassembled WGS sequence"/>
</dbReference>
<evidence type="ECO:0000313" key="4">
    <source>
        <dbReference type="Proteomes" id="UP000287651"/>
    </source>
</evidence>
<evidence type="ECO:0000256" key="1">
    <source>
        <dbReference type="SAM" id="Coils"/>
    </source>
</evidence>
<evidence type="ECO:0000313" key="3">
    <source>
        <dbReference type="EMBL" id="RRT42265.1"/>
    </source>
</evidence>
<name>A0A426XS91_ENSVE</name>
<feature type="compositionally biased region" description="Polar residues" evidence="2">
    <location>
        <begin position="85"/>
        <end position="94"/>
    </location>
</feature>
<keyword evidence="1" id="KW-0175">Coiled coil</keyword>